<dbReference type="FunFam" id="3.30.160.60:FF:000337">
    <property type="entry name" value="Zinc finger and BTB domain containing 41"/>
    <property type="match status" value="1"/>
</dbReference>
<dbReference type="PANTHER" id="PTHR16515:SF49">
    <property type="entry name" value="GASTRULA ZINC FINGER PROTEIN XLCGF49.1-LIKE-RELATED"/>
    <property type="match status" value="1"/>
</dbReference>
<dbReference type="Pfam" id="PF00096">
    <property type="entry name" value="zf-C2H2"/>
    <property type="match status" value="3"/>
</dbReference>
<comment type="caution">
    <text evidence="10">The sequence shown here is derived from an EMBL/GenBank/DDBJ whole genome shotgun (WGS) entry which is preliminary data.</text>
</comment>
<comment type="subcellular location">
    <subcellularLocation>
        <location evidence="1">Nucleus</location>
    </subcellularLocation>
</comment>
<evidence type="ECO:0000256" key="6">
    <source>
        <dbReference type="ARBA" id="ARBA00023242"/>
    </source>
</evidence>
<keyword evidence="4 7" id="KW-0863">Zinc-finger</keyword>
<keyword evidence="11" id="KW-1185">Reference proteome</keyword>
<evidence type="ECO:0000256" key="4">
    <source>
        <dbReference type="ARBA" id="ARBA00022771"/>
    </source>
</evidence>
<evidence type="ECO:0000313" key="11">
    <source>
        <dbReference type="Proteomes" id="UP001186944"/>
    </source>
</evidence>
<gene>
    <name evidence="10" type="ORF">FSP39_019140</name>
</gene>
<dbReference type="Gene3D" id="3.30.160.60">
    <property type="entry name" value="Classic Zinc Finger"/>
    <property type="match status" value="3"/>
</dbReference>
<evidence type="ECO:0000256" key="3">
    <source>
        <dbReference type="ARBA" id="ARBA00022737"/>
    </source>
</evidence>
<sequence>MRTICRPKDEGDFVIGIIDIVEMSRMISSTGEMECSTDDLMENLQGSLQGDSKLACRYCARPFECQDDLTEHLKEHKTSYQCYVCSKTYSTPSKLQRHARVHSGERPYSCDTCGKKFRRSDHLKVHQKVHSPEKNYCRMCQQTYINEYQLTSHLKSLHNVKFINACTKCGEVFDDKEKLKVHMISHKDPTQNSANGIDTNDEKTMFKLVQDSLGPINPSSNYIIGLARFIPPSKSNLIDSDDGADDSESKSPAKKRKVSKNSSSQNEGSTMVDNDENMFILQSALQGMKGEPDQFEFEDLDGNDIEALGDKALLEEISEEIDPEKGAVPVHLEAGTHQIDKNHKVTEIVVVSETWR</sequence>
<feature type="domain" description="C2H2-type" evidence="9">
    <location>
        <begin position="164"/>
        <end position="191"/>
    </location>
</feature>
<dbReference type="PROSITE" id="PS50157">
    <property type="entry name" value="ZINC_FINGER_C2H2_2"/>
    <property type="match status" value="4"/>
</dbReference>
<name>A0AA88XN19_PINIB</name>
<feature type="domain" description="C2H2-type" evidence="9">
    <location>
        <begin position="108"/>
        <end position="135"/>
    </location>
</feature>
<dbReference type="InterPro" id="IPR036236">
    <property type="entry name" value="Znf_C2H2_sf"/>
</dbReference>
<dbReference type="GO" id="GO:0008270">
    <property type="term" value="F:zinc ion binding"/>
    <property type="evidence" value="ECO:0007669"/>
    <property type="project" value="UniProtKB-KW"/>
</dbReference>
<dbReference type="SUPFAM" id="SSF57667">
    <property type="entry name" value="beta-beta-alpha zinc fingers"/>
    <property type="match status" value="3"/>
</dbReference>
<evidence type="ECO:0000256" key="1">
    <source>
        <dbReference type="ARBA" id="ARBA00004123"/>
    </source>
</evidence>
<evidence type="ECO:0000256" key="5">
    <source>
        <dbReference type="ARBA" id="ARBA00022833"/>
    </source>
</evidence>
<keyword evidence="5" id="KW-0862">Zinc</keyword>
<keyword evidence="6" id="KW-0539">Nucleus</keyword>
<feature type="domain" description="C2H2-type" evidence="9">
    <location>
        <begin position="80"/>
        <end position="107"/>
    </location>
</feature>
<evidence type="ECO:0000256" key="8">
    <source>
        <dbReference type="SAM" id="MobiDB-lite"/>
    </source>
</evidence>
<reference evidence="10" key="1">
    <citation type="submission" date="2019-08" db="EMBL/GenBank/DDBJ databases">
        <title>The improved chromosome-level genome for the pearl oyster Pinctada fucata martensii using PacBio sequencing and Hi-C.</title>
        <authorList>
            <person name="Zheng Z."/>
        </authorList>
    </citation>
    <scope>NUCLEOTIDE SEQUENCE</scope>
    <source>
        <strain evidence="10">ZZ-2019</strain>
        <tissue evidence="10">Adductor muscle</tissue>
    </source>
</reference>
<dbReference type="GO" id="GO:0010468">
    <property type="term" value="P:regulation of gene expression"/>
    <property type="evidence" value="ECO:0007669"/>
    <property type="project" value="TreeGrafter"/>
</dbReference>
<proteinExistence type="predicted"/>
<dbReference type="Proteomes" id="UP001186944">
    <property type="component" value="Unassembled WGS sequence"/>
</dbReference>
<keyword evidence="3" id="KW-0677">Repeat</keyword>
<dbReference type="AlphaFoldDB" id="A0AA88XN19"/>
<evidence type="ECO:0000256" key="2">
    <source>
        <dbReference type="ARBA" id="ARBA00022723"/>
    </source>
</evidence>
<organism evidence="10 11">
    <name type="scientific">Pinctada imbricata</name>
    <name type="common">Atlantic pearl-oyster</name>
    <name type="synonym">Pinctada martensii</name>
    <dbReference type="NCBI Taxonomy" id="66713"/>
    <lineage>
        <taxon>Eukaryota</taxon>
        <taxon>Metazoa</taxon>
        <taxon>Spiralia</taxon>
        <taxon>Lophotrochozoa</taxon>
        <taxon>Mollusca</taxon>
        <taxon>Bivalvia</taxon>
        <taxon>Autobranchia</taxon>
        <taxon>Pteriomorphia</taxon>
        <taxon>Pterioida</taxon>
        <taxon>Pterioidea</taxon>
        <taxon>Pteriidae</taxon>
        <taxon>Pinctada</taxon>
    </lineage>
</organism>
<dbReference type="InterPro" id="IPR013087">
    <property type="entry name" value="Znf_C2H2_type"/>
</dbReference>
<feature type="region of interest" description="Disordered" evidence="8">
    <location>
        <begin position="236"/>
        <end position="275"/>
    </location>
</feature>
<dbReference type="EMBL" id="VSWD01000011">
    <property type="protein sequence ID" value="KAK3088430.1"/>
    <property type="molecule type" value="Genomic_DNA"/>
</dbReference>
<keyword evidence="2" id="KW-0479">Metal-binding</keyword>
<dbReference type="PANTHER" id="PTHR16515">
    <property type="entry name" value="PR DOMAIN ZINC FINGER PROTEIN"/>
    <property type="match status" value="1"/>
</dbReference>
<dbReference type="PROSITE" id="PS00028">
    <property type="entry name" value="ZINC_FINGER_C2H2_1"/>
    <property type="match status" value="3"/>
</dbReference>
<feature type="domain" description="C2H2-type" evidence="9">
    <location>
        <begin position="54"/>
        <end position="81"/>
    </location>
</feature>
<evidence type="ECO:0000259" key="9">
    <source>
        <dbReference type="PROSITE" id="PS50157"/>
    </source>
</evidence>
<dbReference type="GO" id="GO:0005634">
    <property type="term" value="C:nucleus"/>
    <property type="evidence" value="ECO:0007669"/>
    <property type="project" value="UniProtKB-SubCell"/>
</dbReference>
<protein>
    <recommendedName>
        <fullName evidence="9">C2H2-type domain-containing protein</fullName>
    </recommendedName>
</protein>
<dbReference type="InterPro" id="IPR050331">
    <property type="entry name" value="Zinc_finger"/>
</dbReference>
<feature type="compositionally biased region" description="Polar residues" evidence="8">
    <location>
        <begin position="260"/>
        <end position="272"/>
    </location>
</feature>
<evidence type="ECO:0000313" key="10">
    <source>
        <dbReference type="EMBL" id="KAK3088430.1"/>
    </source>
</evidence>
<dbReference type="FunFam" id="3.30.160.60:FF:000340">
    <property type="entry name" value="zinc finger protein 473 isoform X1"/>
    <property type="match status" value="1"/>
</dbReference>
<dbReference type="SMART" id="SM00355">
    <property type="entry name" value="ZnF_C2H2"/>
    <property type="match status" value="5"/>
</dbReference>
<evidence type="ECO:0000256" key="7">
    <source>
        <dbReference type="PROSITE-ProRule" id="PRU00042"/>
    </source>
</evidence>
<accession>A0AA88XN19</accession>